<protein>
    <submittedName>
        <fullName evidence="1">Uncharacterized protein</fullName>
    </submittedName>
</protein>
<proteinExistence type="predicted"/>
<dbReference type="HOGENOM" id="CLU_1323690_0_0_1"/>
<feature type="non-terminal residue" evidence="1">
    <location>
        <position position="1"/>
    </location>
</feature>
<evidence type="ECO:0000313" key="1">
    <source>
        <dbReference type="EMBL" id="ESA23113.1"/>
    </source>
</evidence>
<name>U9UX42_RHIID</name>
<sequence>VAKSINERYRKSFSDYRYQLKNVLSTLVKEFQEFQQMAESEYTESSDPTDEEVNNFISREVILKRILSRYVSAIDFTKLSETSLDKLIEFSRKGFKIVWSETDISIVRKKIKELDIITEGLLLSRQISGFTHLTGHNSYSGCRFCNLRGTLNEKNRHVYYPLQQNIDPKRLPIRTHDEMLNSINQIERLKGDRRETYIRNCGWFNILK</sequence>
<reference evidence="1" key="1">
    <citation type="submission" date="2013-07" db="EMBL/GenBank/DDBJ databases">
        <title>The genome of an arbuscular mycorrhizal fungus provides insights into the evolution of the oldest plant symbiosis.</title>
        <authorList>
            <consortium name="DOE Joint Genome Institute"/>
            <person name="Tisserant E."/>
            <person name="Malbreil M."/>
            <person name="Kuo A."/>
            <person name="Kohler A."/>
            <person name="Symeonidi A."/>
            <person name="Balestrini R."/>
            <person name="Charron P."/>
            <person name="Duensing N."/>
            <person name="Frei-dit-Frey N."/>
            <person name="Gianinazzi-Pearson V."/>
            <person name="Gilbert B."/>
            <person name="Handa Y."/>
            <person name="Hijri M."/>
            <person name="Kaul R."/>
            <person name="Kawaguchi M."/>
            <person name="Krajinski F."/>
            <person name="Lammers P."/>
            <person name="Lapierre D."/>
            <person name="Masclaux F.G."/>
            <person name="Murat C."/>
            <person name="Morin E."/>
            <person name="Ndikumana S."/>
            <person name="Pagni M."/>
            <person name="Petitpierre D."/>
            <person name="Requena N."/>
            <person name="Rosikiewicz P."/>
            <person name="Riley R."/>
            <person name="Saito K."/>
            <person name="San Clemente H."/>
            <person name="Shapiro H."/>
            <person name="van Tuinen D."/>
            <person name="Becard G."/>
            <person name="Bonfante P."/>
            <person name="Paszkowski U."/>
            <person name="Shachar-Hill Y."/>
            <person name="Young J.P."/>
            <person name="Sanders I.R."/>
            <person name="Henrissat B."/>
            <person name="Rensing S.A."/>
            <person name="Grigoriev I.V."/>
            <person name="Corradi N."/>
            <person name="Roux C."/>
            <person name="Martin F."/>
        </authorList>
    </citation>
    <scope>NUCLEOTIDE SEQUENCE</scope>
    <source>
        <strain evidence="1">DAOM 197198</strain>
    </source>
</reference>
<gene>
    <name evidence="1" type="ORF">GLOINDRAFT_91104</name>
</gene>
<dbReference type="AlphaFoldDB" id="U9UX42"/>
<dbReference type="EMBL" id="KI275015">
    <property type="protein sequence ID" value="ESA23113.1"/>
    <property type="molecule type" value="Genomic_DNA"/>
</dbReference>
<organism evidence="1">
    <name type="scientific">Rhizophagus irregularis (strain DAOM 181602 / DAOM 197198 / MUCL 43194)</name>
    <name type="common">Arbuscular mycorrhizal fungus</name>
    <name type="synonym">Glomus intraradices</name>
    <dbReference type="NCBI Taxonomy" id="747089"/>
    <lineage>
        <taxon>Eukaryota</taxon>
        <taxon>Fungi</taxon>
        <taxon>Fungi incertae sedis</taxon>
        <taxon>Mucoromycota</taxon>
        <taxon>Glomeromycotina</taxon>
        <taxon>Glomeromycetes</taxon>
        <taxon>Glomerales</taxon>
        <taxon>Glomeraceae</taxon>
        <taxon>Rhizophagus</taxon>
    </lineage>
</organism>
<accession>U9UX42</accession>